<organism evidence="2 3">
    <name type="scientific">Flavobacterium davisii</name>
    <dbReference type="NCBI Taxonomy" id="2906077"/>
    <lineage>
        <taxon>Bacteria</taxon>
        <taxon>Pseudomonadati</taxon>
        <taxon>Bacteroidota</taxon>
        <taxon>Flavobacteriia</taxon>
        <taxon>Flavobacteriales</taxon>
        <taxon>Flavobacteriaceae</taxon>
        <taxon>Flavobacterium</taxon>
    </lineage>
</organism>
<accession>A0A246GL39</accession>
<comment type="caution">
    <text evidence="2">The sequence shown here is derived from an EMBL/GenBank/DDBJ whole genome shotgun (WGS) entry which is preliminary data.</text>
</comment>
<evidence type="ECO:0000313" key="3">
    <source>
        <dbReference type="Proteomes" id="UP000197768"/>
    </source>
</evidence>
<dbReference type="EMBL" id="MTCZ01000011">
    <property type="protein sequence ID" value="OWP84998.1"/>
    <property type="molecule type" value="Genomic_DNA"/>
</dbReference>
<dbReference type="Proteomes" id="UP000197768">
    <property type="component" value="Unassembled WGS sequence"/>
</dbReference>
<feature type="domain" description="7(1) septoil knot" evidence="1">
    <location>
        <begin position="26"/>
        <end position="101"/>
    </location>
</feature>
<evidence type="ECO:0000313" key="2">
    <source>
        <dbReference type="EMBL" id="OWP84998.1"/>
    </source>
</evidence>
<protein>
    <recommendedName>
        <fullName evidence="1">7(1) septoil knot domain-containing protein</fullName>
    </recommendedName>
</protein>
<dbReference type="InterPro" id="IPR046148">
    <property type="entry name" value="Septknot"/>
</dbReference>
<dbReference type="AlphaFoldDB" id="A0A246GL39"/>
<proteinExistence type="predicted"/>
<reference evidence="2 3" key="1">
    <citation type="journal article" date="2017" name="Infect. Genet. Evol.">
        <title>Comparative genome analysis of fish pathogen Flavobacterium columnare reveals extensive sequence diversity within the species.</title>
        <authorList>
            <person name="Kayansamruaj P."/>
            <person name="Dong H.T."/>
            <person name="Hirono I."/>
            <person name="Kondo H."/>
            <person name="Senapin S."/>
            <person name="Rodkhum C."/>
        </authorList>
    </citation>
    <scope>NUCLEOTIDE SEQUENCE [LARGE SCALE GENOMIC DNA]</scope>
    <source>
        <strain evidence="2 3">1215</strain>
    </source>
</reference>
<sequence>MKLSKMKRNQIFIILFLLFGVASYSQKVFYTTNPKEANYKIFITQNEFDANWIVLKTTWNKNVKKGIWFEVKYKNEADIVVFVVAEKYHADKVVFFTEYESKIKN</sequence>
<name>A0A246GL39_9FLAO</name>
<gene>
    <name evidence="2" type="ORF">BWK59_02530</name>
</gene>
<evidence type="ECO:0000259" key="1">
    <source>
        <dbReference type="Pfam" id="PF19647"/>
    </source>
</evidence>
<dbReference type="Pfam" id="PF19647">
    <property type="entry name" value="Septknot"/>
    <property type="match status" value="1"/>
</dbReference>